<sequence>MFCRNKIELPKCAASLPQTLILRETLESYIHATQLIDHAKAQAKQLLQLATEQREEILEKCGAEFWHRANAQLERWEVDYQSICESVEEYATSIANKAIFLLLEETPSQQRLKALTHQLLISQIPAVRAILLCHPLELETVTHCLANGGNTLWVVRPDDTIKPQTLVLNTDEGDFRIEWASMLDALLKHRNPPSSRQH</sequence>
<evidence type="ECO:0000313" key="6">
    <source>
        <dbReference type="EMBL" id="OCW29580.1"/>
    </source>
</evidence>
<dbReference type="InterPro" id="IPR009335">
    <property type="entry name" value="T3SS_HrpE/ATPase_suE"/>
</dbReference>
<protein>
    <submittedName>
        <fullName evidence="7">HrpE/YscL family type III secretion apparatus protein</fullName>
    </submittedName>
    <submittedName>
        <fullName evidence="6">Type III secretion protein</fullName>
    </submittedName>
</protein>
<organism evidence="7 9">
    <name type="scientific">Pseudomonas aylmerensis</name>
    <dbReference type="NCBI Taxonomy" id="1869229"/>
    <lineage>
        <taxon>Bacteria</taxon>
        <taxon>Pseudomonadati</taxon>
        <taxon>Pseudomonadota</taxon>
        <taxon>Gammaproteobacteria</taxon>
        <taxon>Pseudomonadales</taxon>
        <taxon>Pseudomonadaceae</taxon>
        <taxon>Pseudomonas</taxon>
    </lineage>
</organism>
<comment type="subcellular location">
    <subcellularLocation>
        <location evidence="1">Cytoplasm</location>
    </subcellularLocation>
</comment>
<gene>
    <name evidence="6" type="ORF">BBG20_04070</name>
    <name evidence="7" type="ORF">C9382_09660</name>
</gene>
<evidence type="ECO:0000256" key="3">
    <source>
        <dbReference type="ARBA" id="ARBA00022490"/>
    </source>
</evidence>
<keyword evidence="2" id="KW-0813">Transport</keyword>
<dbReference type="InterPro" id="IPR012842">
    <property type="entry name" value="T3SS_SctL/SctL2"/>
</dbReference>
<dbReference type="Pfam" id="PF06188">
    <property type="entry name" value="HrpE"/>
    <property type="match status" value="1"/>
</dbReference>
<dbReference type="AlphaFoldDB" id="A0A2T4G335"/>
<evidence type="ECO:0000313" key="9">
    <source>
        <dbReference type="Proteomes" id="UP000240571"/>
    </source>
</evidence>
<keyword evidence="4" id="KW-0653">Protein transport</keyword>
<evidence type="ECO:0000256" key="5">
    <source>
        <dbReference type="ARBA" id="ARBA00024335"/>
    </source>
</evidence>
<dbReference type="NCBIfam" id="TIGR02499">
    <property type="entry name" value="HrpE_YscL_not"/>
    <property type="match status" value="1"/>
</dbReference>
<dbReference type="Proteomes" id="UP000095081">
    <property type="component" value="Unassembled WGS sequence"/>
</dbReference>
<comment type="caution">
    <text evidence="7">The sequence shown here is derived from an EMBL/GenBank/DDBJ whole genome shotgun (WGS) entry which is preliminary data.</text>
</comment>
<keyword evidence="8" id="KW-1185">Reference proteome</keyword>
<evidence type="ECO:0000256" key="4">
    <source>
        <dbReference type="ARBA" id="ARBA00022927"/>
    </source>
</evidence>
<dbReference type="OrthoDB" id="6629448at2"/>
<evidence type="ECO:0000313" key="8">
    <source>
        <dbReference type="Proteomes" id="UP000095081"/>
    </source>
</evidence>
<dbReference type="GO" id="GO:0005737">
    <property type="term" value="C:cytoplasm"/>
    <property type="evidence" value="ECO:0007669"/>
    <property type="project" value="UniProtKB-SubCell"/>
</dbReference>
<comment type="similarity">
    <text evidence="5">Belongs to the SctL stator family.</text>
</comment>
<dbReference type="EMBL" id="PYWW01000021">
    <property type="protein sequence ID" value="PTC30091.1"/>
    <property type="molecule type" value="Genomic_DNA"/>
</dbReference>
<dbReference type="RefSeq" id="WP_065900489.1">
    <property type="nucleotide sequence ID" value="NZ_MAUE01000005.1"/>
</dbReference>
<evidence type="ECO:0000313" key="7">
    <source>
        <dbReference type="EMBL" id="PTC30091.1"/>
    </source>
</evidence>
<dbReference type="GO" id="GO:0030254">
    <property type="term" value="P:protein secretion by the type III secretion system"/>
    <property type="evidence" value="ECO:0007669"/>
    <property type="project" value="InterPro"/>
</dbReference>
<keyword evidence="3" id="KW-0963">Cytoplasm</keyword>
<name>A0A2T4G335_9PSED</name>
<evidence type="ECO:0000256" key="1">
    <source>
        <dbReference type="ARBA" id="ARBA00004496"/>
    </source>
</evidence>
<dbReference type="Proteomes" id="UP000240571">
    <property type="component" value="Unassembled WGS sequence"/>
</dbReference>
<accession>A0A2T4G335</accession>
<dbReference type="EMBL" id="MAUE01000005">
    <property type="protein sequence ID" value="OCW29580.1"/>
    <property type="molecule type" value="Genomic_DNA"/>
</dbReference>
<reference evidence="6 8" key="1">
    <citation type="submission" date="2016-06" db="EMBL/GenBank/DDBJ databases">
        <title>Draft genome sequence of Pseudomonas sp. S1E40, a novel strain antagonistic activity to fungal plant pathogen.</title>
        <authorList>
            <person name="Tambong J.T."/>
            <person name="Tchagang C."/>
            <person name="Xu R."/>
        </authorList>
    </citation>
    <scope>NUCLEOTIDE SEQUENCE [LARGE SCALE GENOMIC DNA]</scope>
    <source>
        <strain evidence="6 8">S1E40</strain>
    </source>
</reference>
<proteinExistence type="inferred from homology"/>
<reference evidence="7 9" key="2">
    <citation type="submission" date="2018-03" db="EMBL/GenBank/DDBJ databases">
        <title>Diversity of bacteria associated with corn roots inoculated with woodland soils in Canada, and Description of Pseudomonas aylmerense sp. nov.</title>
        <authorList>
            <person name="Tambong J.T."/>
            <person name="Xu R."/>
            <person name="Tchagang C."/>
        </authorList>
    </citation>
    <scope>NUCLEOTIDE SEQUENCE [LARGE SCALE GENOMIC DNA]</scope>
    <source>
        <strain evidence="7 9">S1E44</strain>
    </source>
</reference>
<evidence type="ECO:0000256" key="2">
    <source>
        <dbReference type="ARBA" id="ARBA00022448"/>
    </source>
</evidence>